<feature type="transmembrane region" description="Helical" evidence="7">
    <location>
        <begin position="220"/>
        <end position="240"/>
    </location>
</feature>
<evidence type="ECO:0000256" key="7">
    <source>
        <dbReference type="SAM" id="Phobius"/>
    </source>
</evidence>
<keyword evidence="3" id="KW-1003">Cell membrane</keyword>
<evidence type="ECO:0000256" key="4">
    <source>
        <dbReference type="ARBA" id="ARBA00022692"/>
    </source>
</evidence>
<organism evidence="8 9">
    <name type="scientific">Candidatus Zymogenus saltonus</name>
    <dbReference type="NCBI Taxonomy" id="2844893"/>
    <lineage>
        <taxon>Bacteria</taxon>
        <taxon>Deltaproteobacteria</taxon>
        <taxon>Candidatus Zymogenia</taxon>
        <taxon>Candidatus Zymogeniales</taxon>
        <taxon>Candidatus Zymogenaceae</taxon>
        <taxon>Candidatus Zymogenus</taxon>
    </lineage>
</organism>
<dbReference type="PANTHER" id="PTHR34184">
    <property type="entry name" value="UPF0718 PROTEIN YCGR"/>
    <property type="match status" value="1"/>
</dbReference>
<sequence>MIVEMLSGIMKASWWILKEAAPYVLFGSLFAGLIYIFLNPETIYRHFGKGKVRSVLLASIFGIPVPLCSCGVLPAAVSLRKQGATRGATLSFLISTPESGVDSIAVTYALIDPLMTVIRPISAFISATIAGIADNLTSGEEPETDPKKIDITCKVDGCCDGINCPIEIHRSHHTLFEKLTAAVKYSFGELFEDFALWFVIGVVLAGAITYLAPERLMERYLGGGLHSMLIMLLAGIPMYICATASTPIAAALILSGVSPGAALVFLLAGPATNLASLSVVAGTLGKRSAAIYLATISVVAVSMGLLTDRLYSALGVTPGAYAGKASEFIGEPVKAVLAAVSAILLIIAVYNKYARRKGSCDSTCSVEHIHCEGDHDHHHH</sequence>
<evidence type="ECO:0000256" key="5">
    <source>
        <dbReference type="ARBA" id="ARBA00022989"/>
    </source>
</evidence>
<comment type="caution">
    <text evidence="8">The sequence shown here is derived from an EMBL/GenBank/DDBJ whole genome shotgun (WGS) entry which is preliminary data.</text>
</comment>
<keyword evidence="5 7" id="KW-1133">Transmembrane helix</keyword>
<evidence type="ECO:0000256" key="2">
    <source>
        <dbReference type="ARBA" id="ARBA00006386"/>
    </source>
</evidence>
<evidence type="ECO:0000313" key="9">
    <source>
        <dbReference type="Proteomes" id="UP000809273"/>
    </source>
</evidence>
<dbReference type="NCBIfam" id="NF033936">
    <property type="entry name" value="CuZnOut_SO0444"/>
    <property type="match status" value="1"/>
</dbReference>
<dbReference type="EMBL" id="JAFGIX010000017">
    <property type="protein sequence ID" value="MBN1572235.1"/>
    <property type="molecule type" value="Genomic_DNA"/>
</dbReference>
<evidence type="ECO:0000313" key="8">
    <source>
        <dbReference type="EMBL" id="MBN1572235.1"/>
    </source>
</evidence>
<keyword evidence="4 7" id="KW-0812">Transmembrane</keyword>
<feature type="transmembrane region" description="Helical" evidence="7">
    <location>
        <begin position="194"/>
        <end position="213"/>
    </location>
</feature>
<gene>
    <name evidence="8" type="ORF">JW984_03445</name>
</gene>
<feature type="transmembrane region" description="Helical" evidence="7">
    <location>
        <begin position="54"/>
        <end position="77"/>
    </location>
</feature>
<feature type="transmembrane region" description="Helical" evidence="7">
    <location>
        <begin position="20"/>
        <end position="38"/>
    </location>
</feature>
<name>A0A9D8KDH3_9DELT</name>
<comment type="subcellular location">
    <subcellularLocation>
        <location evidence="1">Cell membrane</location>
        <topology evidence="1">Multi-pass membrane protein</topology>
    </subcellularLocation>
</comment>
<evidence type="ECO:0000256" key="6">
    <source>
        <dbReference type="ARBA" id="ARBA00023136"/>
    </source>
</evidence>
<dbReference type="PANTHER" id="PTHR34184:SF4">
    <property type="entry name" value="UPF0718 PROTEIN YCGR"/>
    <property type="match status" value="1"/>
</dbReference>
<feature type="transmembrane region" description="Helical" evidence="7">
    <location>
        <begin position="332"/>
        <end position="350"/>
    </location>
</feature>
<comment type="similarity">
    <text evidence="2">Belongs to the UPF0718 family.</text>
</comment>
<evidence type="ECO:0000256" key="3">
    <source>
        <dbReference type="ARBA" id="ARBA00022475"/>
    </source>
</evidence>
<dbReference type="GO" id="GO:0005886">
    <property type="term" value="C:plasma membrane"/>
    <property type="evidence" value="ECO:0007669"/>
    <property type="project" value="UniProtKB-SubCell"/>
</dbReference>
<dbReference type="InterPro" id="IPR005524">
    <property type="entry name" value="DUF318"/>
</dbReference>
<proteinExistence type="inferred from homology"/>
<accession>A0A9D8KDH3</accession>
<evidence type="ECO:0000256" key="1">
    <source>
        <dbReference type="ARBA" id="ARBA00004651"/>
    </source>
</evidence>
<protein>
    <submittedName>
        <fullName evidence="8">SO_0444 family Cu/Zn efflux transporter</fullName>
    </submittedName>
</protein>
<keyword evidence="6 7" id="KW-0472">Membrane</keyword>
<dbReference type="AlphaFoldDB" id="A0A9D8KDH3"/>
<dbReference type="Proteomes" id="UP000809273">
    <property type="component" value="Unassembled WGS sequence"/>
</dbReference>
<dbReference type="Pfam" id="PF03773">
    <property type="entry name" value="ArsP_1"/>
    <property type="match status" value="1"/>
</dbReference>
<reference evidence="8" key="2">
    <citation type="submission" date="2021-01" db="EMBL/GenBank/DDBJ databases">
        <authorList>
            <person name="Hahn C.R."/>
            <person name="Youssef N.H."/>
            <person name="Elshahed M."/>
        </authorList>
    </citation>
    <scope>NUCLEOTIDE SEQUENCE</scope>
    <source>
        <strain evidence="8">Zod_Metabat.24</strain>
    </source>
</reference>
<feature type="transmembrane region" description="Helical" evidence="7">
    <location>
        <begin position="289"/>
        <end position="312"/>
    </location>
</feature>
<reference evidence="8" key="1">
    <citation type="journal article" date="2021" name="Environ. Microbiol.">
        <title>Genomic characterization of three novel Desulfobacterota classes expand the metabolic and phylogenetic diversity of the phylum.</title>
        <authorList>
            <person name="Murphy C.L."/>
            <person name="Biggerstaff J."/>
            <person name="Eichhorn A."/>
            <person name="Ewing E."/>
            <person name="Shahan R."/>
            <person name="Soriano D."/>
            <person name="Stewart S."/>
            <person name="VanMol K."/>
            <person name="Walker R."/>
            <person name="Walters P."/>
            <person name="Elshahed M.S."/>
            <person name="Youssef N.H."/>
        </authorList>
    </citation>
    <scope>NUCLEOTIDE SEQUENCE</scope>
    <source>
        <strain evidence="8">Zod_Metabat.24</strain>
    </source>
</reference>
<dbReference type="InterPro" id="IPR052923">
    <property type="entry name" value="UPF0718"/>
</dbReference>